<evidence type="ECO:0000256" key="2">
    <source>
        <dbReference type="ARBA" id="ARBA00022448"/>
    </source>
</evidence>
<proteinExistence type="predicted"/>
<name>A0A6I8M099_9PSEU</name>
<feature type="transmembrane region" description="Helical" evidence="7">
    <location>
        <begin position="157"/>
        <end position="180"/>
    </location>
</feature>
<accession>A0A6I8M099</accession>
<organism evidence="9 10">
    <name type="scientific">Amycolatopsis camponoti</name>
    <dbReference type="NCBI Taxonomy" id="2606593"/>
    <lineage>
        <taxon>Bacteria</taxon>
        <taxon>Bacillati</taxon>
        <taxon>Actinomycetota</taxon>
        <taxon>Actinomycetes</taxon>
        <taxon>Pseudonocardiales</taxon>
        <taxon>Pseudonocardiaceae</taxon>
        <taxon>Amycolatopsis</taxon>
    </lineage>
</organism>
<dbReference type="AlphaFoldDB" id="A0A6I8M099"/>
<keyword evidence="4 7" id="KW-1133">Transmembrane helix</keyword>
<dbReference type="Proteomes" id="UP000399805">
    <property type="component" value="Unassembled WGS sequence"/>
</dbReference>
<dbReference type="Gene3D" id="1.20.1530.20">
    <property type="match status" value="1"/>
</dbReference>
<dbReference type="InterPro" id="IPR006153">
    <property type="entry name" value="Cation/H_exchanger_TM"/>
</dbReference>
<dbReference type="GO" id="GO:0016020">
    <property type="term" value="C:membrane"/>
    <property type="evidence" value="ECO:0007669"/>
    <property type="project" value="UniProtKB-SubCell"/>
</dbReference>
<evidence type="ECO:0000313" key="9">
    <source>
        <dbReference type="EMBL" id="VVJ20829.1"/>
    </source>
</evidence>
<feature type="domain" description="Cation/H+ exchanger transmembrane" evidence="8">
    <location>
        <begin position="78"/>
        <end position="455"/>
    </location>
</feature>
<feature type="transmembrane region" description="Helical" evidence="7">
    <location>
        <begin position="295"/>
        <end position="324"/>
    </location>
</feature>
<evidence type="ECO:0000256" key="6">
    <source>
        <dbReference type="ARBA" id="ARBA00023136"/>
    </source>
</evidence>
<dbReference type="GO" id="GO:1902600">
    <property type="term" value="P:proton transmembrane transport"/>
    <property type="evidence" value="ECO:0007669"/>
    <property type="project" value="InterPro"/>
</dbReference>
<feature type="transmembrane region" description="Helical" evidence="7">
    <location>
        <begin position="344"/>
        <end position="362"/>
    </location>
</feature>
<feature type="transmembrane region" description="Helical" evidence="7">
    <location>
        <begin position="122"/>
        <end position="145"/>
    </location>
</feature>
<keyword evidence="2" id="KW-0813">Transport</keyword>
<reference evidence="9 10" key="1">
    <citation type="submission" date="2019-09" db="EMBL/GenBank/DDBJ databases">
        <authorList>
            <person name="Leyn A S."/>
        </authorList>
    </citation>
    <scope>NUCLEOTIDE SEQUENCE [LARGE SCALE GENOMIC DNA]</scope>
    <source>
        <strain evidence="9">AA231_1</strain>
    </source>
</reference>
<dbReference type="InterPro" id="IPR038770">
    <property type="entry name" value="Na+/solute_symporter_sf"/>
</dbReference>
<dbReference type="RefSeq" id="WP_230862742.1">
    <property type="nucleotide sequence ID" value="NZ_CABVGP010000002.1"/>
</dbReference>
<dbReference type="EMBL" id="CABVGP010000002">
    <property type="protein sequence ID" value="VVJ20829.1"/>
    <property type="molecule type" value="Genomic_DNA"/>
</dbReference>
<evidence type="ECO:0000259" key="8">
    <source>
        <dbReference type="Pfam" id="PF00999"/>
    </source>
</evidence>
<feature type="transmembrane region" description="Helical" evidence="7">
    <location>
        <begin position="61"/>
        <end position="79"/>
    </location>
</feature>
<keyword evidence="6 7" id="KW-0472">Membrane</keyword>
<evidence type="ECO:0000313" key="10">
    <source>
        <dbReference type="Proteomes" id="UP000399805"/>
    </source>
</evidence>
<evidence type="ECO:0000256" key="3">
    <source>
        <dbReference type="ARBA" id="ARBA00022692"/>
    </source>
</evidence>
<evidence type="ECO:0000256" key="1">
    <source>
        <dbReference type="ARBA" id="ARBA00004141"/>
    </source>
</evidence>
<dbReference type="GO" id="GO:0015297">
    <property type="term" value="F:antiporter activity"/>
    <property type="evidence" value="ECO:0007669"/>
    <property type="project" value="InterPro"/>
</dbReference>
<evidence type="ECO:0000256" key="4">
    <source>
        <dbReference type="ARBA" id="ARBA00022989"/>
    </source>
</evidence>
<protein>
    <recommendedName>
        <fullName evidence="8">Cation/H+ exchanger transmembrane domain-containing protein</fullName>
    </recommendedName>
</protein>
<feature type="transmembrane region" description="Helical" evidence="7">
    <location>
        <begin position="439"/>
        <end position="461"/>
    </location>
</feature>
<dbReference type="PANTHER" id="PTHR32468">
    <property type="entry name" value="CATION/H + ANTIPORTER"/>
    <property type="match status" value="1"/>
</dbReference>
<comment type="subcellular location">
    <subcellularLocation>
        <location evidence="1">Membrane</location>
        <topology evidence="1">Multi-pass membrane protein</topology>
    </subcellularLocation>
</comment>
<feature type="transmembrane region" description="Helical" evidence="7">
    <location>
        <begin position="192"/>
        <end position="212"/>
    </location>
</feature>
<feature type="transmembrane region" description="Helical" evidence="7">
    <location>
        <begin position="224"/>
        <end position="248"/>
    </location>
</feature>
<feature type="transmembrane region" description="Helical" evidence="7">
    <location>
        <begin position="23"/>
        <end position="41"/>
    </location>
</feature>
<keyword evidence="3 7" id="KW-0812">Transmembrane</keyword>
<sequence>MSSLDERTTAEPAAPTGKPGRTWISYLAMVVLPVLAAFFLLRVGGGDGHAPAGHTGGAADPVAKLLFALPVIFLACRLLSAVARKLAQPAVIGEIFAGILLGPSFLGWVWPAAYHWIFPDFLASTINTLAQIGLVIFMFLVGYELDVELVRRRSKAAVLVSHVSVAIPFLSGVVLAFVLHPTLGDGVARLPFALFLAISMSITAFPVLARIITDRKMTKLPIAALALSCAAVDDITAWCLLALVVAIASATSMAATLVTVGLTIAFFAFMLFVVRPLLRRLFAPTEQGQKALPTTAVVSVLLAGLLLSALATNAIGIHPIFGAFLFGAVTPRGSLPIRQATDQMHALTVTLLLPLFFVYTGLRTKFDLIGTDPTLWLWCLLIVAVAMLGKWGGSLAAARLSGIGRRDAWSLGALMNCRGLTELAVLNIGLDLKVISPTMFAMLVVMTLVTTVATSPALSLIERYKRRPAEPLPAA</sequence>
<keyword evidence="5" id="KW-0406">Ion transport</keyword>
<feature type="transmembrane region" description="Helical" evidence="7">
    <location>
        <begin position="374"/>
        <end position="392"/>
    </location>
</feature>
<feature type="transmembrane region" description="Helical" evidence="7">
    <location>
        <begin position="91"/>
        <end position="110"/>
    </location>
</feature>
<evidence type="ECO:0000256" key="5">
    <source>
        <dbReference type="ARBA" id="ARBA00023065"/>
    </source>
</evidence>
<feature type="transmembrane region" description="Helical" evidence="7">
    <location>
        <begin position="254"/>
        <end position="274"/>
    </location>
</feature>
<dbReference type="Pfam" id="PF00999">
    <property type="entry name" value="Na_H_Exchanger"/>
    <property type="match status" value="1"/>
</dbReference>
<evidence type="ECO:0000256" key="7">
    <source>
        <dbReference type="SAM" id="Phobius"/>
    </source>
</evidence>
<dbReference type="PANTHER" id="PTHR32468:SF0">
    <property type="entry name" value="K(+)_H(+) ANTIPORTER 1"/>
    <property type="match status" value="1"/>
</dbReference>
<keyword evidence="10" id="KW-1185">Reference proteome</keyword>
<gene>
    <name evidence="9" type="ORF">AA23TX_05850</name>
</gene>
<dbReference type="InterPro" id="IPR050794">
    <property type="entry name" value="CPA2_transporter"/>
</dbReference>